<dbReference type="CDD" id="cd00085">
    <property type="entry name" value="HNHc"/>
    <property type="match status" value="1"/>
</dbReference>
<dbReference type="InterPro" id="IPR052892">
    <property type="entry name" value="NA-targeting_endonuclease"/>
</dbReference>
<organism evidence="2 3">
    <name type="scientific">Nostoc commune NIES-4072</name>
    <dbReference type="NCBI Taxonomy" id="2005467"/>
    <lineage>
        <taxon>Bacteria</taxon>
        <taxon>Bacillati</taxon>
        <taxon>Cyanobacteriota</taxon>
        <taxon>Cyanophyceae</taxon>
        <taxon>Nostocales</taxon>
        <taxon>Nostocaceae</taxon>
        <taxon>Nostoc</taxon>
    </lineage>
</organism>
<name>A0A2R5FWZ4_NOSCO</name>
<evidence type="ECO:0000313" key="3">
    <source>
        <dbReference type="Proteomes" id="UP000245124"/>
    </source>
</evidence>
<protein>
    <recommendedName>
        <fullName evidence="1">HNH nuclease domain-containing protein</fullName>
    </recommendedName>
</protein>
<dbReference type="GO" id="GO:0003676">
    <property type="term" value="F:nucleic acid binding"/>
    <property type="evidence" value="ECO:0007669"/>
    <property type="project" value="InterPro"/>
</dbReference>
<dbReference type="Proteomes" id="UP000245124">
    <property type="component" value="Unassembled WGS sequence"/>
</dbReference>
<dbReference type="SMART" id="SM00507">
    <property type="entry name" value="HNHc"/>
    <property type="match status" value="1"/>
</dbReference>
<dbReference type="GO" id="GO:0004519">
    <property type="term" value="F:endonuclease activity"/>
    <property type="evidence" value="ECO:0007669"/>
    <property type="project" value="InterPro"/>
</dbReference>
<dbReference type="PANTHER" id="PTHR33877:SF1">
    <property type="entry name" value="TYPE IV METHYL-DIRECTED RESTRICTION ENZYME ECOKMCRA"/>
    <property type="match status" value="1"/>
</dbReference>
<dbReference type="InterPro" id="IPR002711">
    <property type="entry name" value="HNH"/>
</dbReference>
<keyword evidence="3" id="KW-1185">Reference proteome</keyword>
<dbReference type="Gene3D" id="1.10.30.50">
    <property type="match status" value="1"/>
</dbReference>
<accession>A0A2R5FWZ4</accession>
<comment type="caution">
    <text evidence="2">The sequence shown here is derived from an EMBL/GenBank/DDBJ whole genome shotgun (WGS) entry which is preliminary data.</text>
</comment>
<proteinExistence type="predicted"/>
<dbReference type="OrthoDB" id="514018at2"/>
<reference evidence="2 3" key="1">
    <citation type="submission" date="2017-06" db="EMBL/GenBank/DDBJ databases">
        <title>Genome sequencing of cyanobaciteial culture collection at National Institute for Environmental Studies (NIES).</title>
        <authorList>
            <person name="Hirose Y."/>
            <person name="Shimura Y."/>
            <person name="Fujisawa T."/>
            <person name="Nakamura Y."/>
            <person name="Kawachi M."/>
        </authorList>
    </citation>
    <scope>NUCLEOTIDE SEQUENCE [LARGE SCALE GENOMIC DNA]</scope>
    <source>
        <strain evidence="2 3">NIES-4072</strain>
    </source>
</reference>
<sequence length="159" mass="18099">MIDDATKEIVRKRANYLCEYCHSPERISTTIFTVDHLIPKSIGGSDELNNLALACRRCNEHRYNFVAGYDSETKAIVPLFNPRQQIWSEHFLWSANGKTIFLWSANGKTIIGVTATGRATCKRLDMNDERYPENDSILSARGFWIQAGLHPPNEDPRAK</sequence>
<dbReference type="PANTHER" id="PTHR33877">
    <property type="entry name" value="SLL1193 PROTEIN"/>
    <property type="match status" value="1"/>
</dbReference>
<evidence type="ECO:0000259" key="1">
    <source>
        <dbReference type="SMART" id="SM00507"/>
    </source>
</evidence>
<evidence type="ECO:0000313" key="2">
    <source>
        <dbReference type="EMBL" id="GBG20174.1"/>
    </source>
</evidence>
<gene>
    <name evidence="2" type="ORF">NIES4072_38490</name>
</gene>
<dbReference type="GO" id="GO:0008270">
    <property type="term" value="F:zinc ion binding"/>
    <property type="evidence" value="ECO:0007669"/>
    <property type="project" value="InterPro"/>
</dbReference>
<dbReference type="Pfam" id="PF01844">
    <property type="entry name" value="HNH"/>
    <property type="match status" value="1"/>
</dbReference>
<feature type="domain" description="HNH nuclease" evidence="1">
    <location>
        <begin position="5"/>
        <end position="60"/>
    </location>
</feature>
<dbReference type="RefSeq" id="WP_109009931.1">
    <property type="nucleotide sequence ID" value="NZ_BDUD01000001.1"/>
</dbReference>
<dbReference type="EMBL" id="BDUD01000001">
    <property type="protein sequence ID" value="GBG20174.1"/>
    <property type="molecule type" value="Genomic_DNA"/>
</dbReference>
<dbReference type="AlphaFoldDB" id="A0A2R5FWZ4"/>
<dbReference type="InterPro" id="IPR003615">
    <property type="entry name" value="HNH_nuc"/>
</dbReference>